<keyword evidence="2" id="KW-1185">Reference proteome</keyword>
<gene>
    <name evidence="1" type="ORF">ANCCAN_04502</name>
</gene>
<dbReference type="Proteomes" id="UP000252519">
    <property type="component" value="Unassembled WGS sequence"/>
</dbReference>
<protein>
    <submittedName>
        <fullName evidence="1">Uncharacterized protein</fullName>
    </submittedName>
</protein>
<dbReference type="EMBL" id="JOJR01000034">
    <property type="protein sequence ID" value="RCN49417.1"/>
    <property type="molecule type" value="Genomic_DNA"/>
</dbReference>
<dbReference type="AlphaFoldDB" id="A0A368H2E2"/>
<comment type="caution">
    <text evidence="1">The sequence shown here is derived from an EMBL/GenBank/DDBJ whole genome shotgun (WGS) entry which is preliminary data.</text>
</comment>
<evidence type="ECO:0000313" key="1">
    <source>
        <dbReference type="EMBL" id="RCN49417.1"/>
    </source>
</evidence>
<proteinExistence type="predicted"/>
<organism evidence="1 2">
    <name type="scientific">Ancylostoma caninum</name>
    <name type="common">Dog hookworm</name>
    <dbReference type="NCBI Taxonomy" id="29170"/>
    <lineage>
        <taxon>Eukaryota</taxon>
        <taxon>Metazoa</taxon>
        <taxon>Ecdysozoa</taxon>
        <taxon>Nematoda</taxon>
        <taxon>Chromadorea</taxon>
        <taxon>Rhabditida</taxon>
        <taxon>Rhabditina</taxon>
        <taxon>Rhabditomorpha</taxon>
        <taxon>Strongyloidea</taxon>
        <taxon>Ancylostomatidae</taxon>
        <taxon>Ancylostomatinae</taxon>
        <taxon>Ancylostoma</taxon>
    </lineage>
</organism>
<sequence length="35" mass="4223">MRYRSFQFSFSILMPISTKHIWERKSVIMLSTTSI</sequence>
<evidence type="ECO:0000313" key="2">
    <source>
        <dbReference type="Proteomes" id="UP000252519"/>
    </source>
</evidence>
<accession>A0A368H2E2</accession>
<reference evidence="1 2" key="1">
    <citation type="submission" date="2014-10" db="EMBL/GenBank/DDBJ databases">
        <title>Draft genome of the hookworm Ancylostoma caninum.</title>
        <authorList>
            <person name="Mitreva M."/>
        </authorList>
    </citation>
    <scope>NUCLEOTIDE SEQUENCE [LARGE SCALE GENOMIC DNA]</scope>
    <source>
        <strain evidence="1 2">Baltimore</strain>
    </source>
</reference>
<name>A0A368H2E2_ANCCA</name>